<proteinExistence type="predicted"/>
<organism evidence="1 2">
    <name type="scientific">Geotrichum candidum</name>
    <name type="common">Oospora lactis</name>
    <name type="synonym">Dipodascus geotrichum</name>
    <dbReference type="NCBI Taxonomy" id="1173061"/>
    <lineage>
        <taxon>Eukaryota</taxon>
        <taxon>Fungi</taxon>
        <taxon>Dikarya</taxon>
        <taxon>Ascomycota</taxon>
        <taxon>Saccharomycotina</taxon>
        <taxon>Dipodascomycetes</taxon>
        <taxon>Dipodascales</taxon>
        <taxon>Dipodascaceae</taxon>
        <taxon>Geotrichum</taxon>
    </lineage>
</organism>
<comment type="caution">
    <text evidence="1">The sequence shown here is derived from an EMBL/GenBank/DDBJ whole genome shotgun (WGS) entry which is preliminary data.</text>
</comment>
<evidence type="ECO:0000313" key="1">
    <source>
        <dbReference type="EMBL" id="CDO53112.1"/>
    </source>
</evidence>
<dbReference type="Proteomes" id="UP000242525">
    <property type="component" value="Unassembled WGS sequence"/>
</dbReference>
<dbReference type="AlphaFoldDB" id="A0A0J9X8M3"/>
<keyword evidence="2" id="KW-1185">Reference proteome</keyword>
<accession>A0A0J9X8M3</accession>
<protein>
    <submittedName>
        <fullName evidence="1">Uncharacterized protein</fullName>
    </submittedName>
</protein>
<sequence>MLCQIFFSSPDFCILFTNDIIALVLSRLVPHFSRPGLLVVQFFFIFSFHVDVFNHDGDIMKKQNQLKDMPLKTSSTLNVFPGVHITAWLKCCKHDPRHPGIRRWFYHLKPKVSKNKNKNNYITVHINPSPDNPALGSRHYYSRYLFSLIIIIILLLL</sequence>
<evidence type="ECO:0000313" key="2">
    <source>
        <dbReference type="Proteomes" id="UP000242525"/>
    </source>
</evidence>
<name>A0A0J9X8M3_GEOCN</name>
<gene>
    <name evidence="1" type="ORF">BN980_GECA04s04536g</name>
</gene>
<reference evidence="1" key="1">
    <citation type="submission" date="2014-03" db="EMBL/GenBank/DDBJ databases">
        <authorList>
            <person name="Casaregola S."/>
        </authorList>
    </citation>
    <scope>NUCLEOTIDE SEQUENCE [LARGE SCALE GENOMIC DNA]</scope>
    <source>
        <strain evidence="1">CLIB 918</strain>
    </source>
</reference>
<dbReference type="EMBL" id="CCBN010000004">
    <property type="protein sequence ID" value="CDO53112.1"/>
    <property type="molecule type" value="Genomic_DNA"/>
</dbReference>